<evidence type="ECO:0000256" key="2">
    <source>
        <dbReference type="ARBA" id="ARBA00017947"/>
    </source>
</evidence>
<dbReference type="Proteomes" id="UP000663824">
    <property type="component" value="Unassembled WGS sequence"/>
</dbReference>
<evidence type="ECO:0000259" key="5">
    <source>
        <dbReference type="Pfam" id="PF04841"/>
    </source>
</evidence>
<comment type="similarity">
    <text evidence="1 3">Belongs to the VPS16 family.</text>
</comment>
<dbReference type="Gene3D" id="1.10.150.780">
    <property type="entry name" value="Vps16, C-terminal region"/>
    <property type="match status" value="1"/>
</dbReference>
<dbReference type="GO" id="GO:0030897">
    <property type="term" value="C:HOPS complex"/>
    <property type="evidence" value="ECO:0007669"/>
    <property type="project" value="UniProtKB-UniRule"/>
</dbReference>
<dbReference type="AlphaFoldDB" id="A0A815FLA6"/>
<comment type="function">
    <text evidence="3">Plays a role in vesicle-mediated protein trafficking to lysosomal compartments including the endocytic membrane transport and autophagic pathways. Believed to act as a core component of the putative HOPS and CORVET endosomal tethering complexes.</text>
</comment>
<evidence type="ECO:0000259" key="4">
    <source>
        <dbReference type="Pfam" id="PF04840"/>
    </source>
</evidence>
<dbReference type="PANTHER" id="PTHR12811:SF0">
    <property type="entry name" value="VACUOLAR PROTEIN SORTING-ASSOCIATED PROTEIN 16 HOMOLOG"/>
    <property type="match status" value="1"/>
</dbReference>
<evidence type="ECO:0000313" key="8">
    <source>
        <dbReference type="Proteomes" id="UP000663834"/>
    </source>
</evidence>
<dbReference type="Pfam" id="PF04841">
    <property type="entry name" value="Vps16_N"/>
    <property type="match status" value="1"/>
</dbReference>
<keyword evidence="3" id="KW-0472">Membrane</keyword>
<dbReference type="InterPro" id="IPR006926">
    <property type="entry name" value="Vps16_N"/>
</dbReference>
<dbReference type="OrthoDB" id="1792at2759"/>
<feature type="domain" description="Vps16 N-terminal" evidence="5">
    <location>
        <begin position="46"/>
        <end position="443"/>
    </location>
</feature>
<dbReference type="GO" id="GO:0033263">
    <property type="term" value="C:CORVET complex"/>
    <property type="evidence" value="ECO:0007669"/>
    <property type="project" value="UniProtKB-UniRule"/>
</dbReference>
<dbReference type="Proteomes" id="UP000663834">
    <property type="component" value="Unassembled WGS sequence"/>
</dbReference>
<keyword evidence="3" id="KW-0653">Protein transport</keyword>
<evidence type="ECO:0000256" key="1">
    <source>
        <dbReference type="ARBA" id="ARBA00009250"/>
    </source>
</evidence>
<name>A0A815FLA6_9BILA</name>
<gene>
    <name evidence="6" type="ORF">KQP761_LOCUS6110</name>
    <name evidence="7" type="ORF">MBJ925_LOCUS34602</name>
</gene>
<dbReference type="EMBL" id="CAJNRE010018994">
    <property type="protein sequence ID" value="CAF2185687.1"/>
    <property type="molecule type" value="Genomic_DNA"/>
</dbReference>
<dbReference type="InterPro" id="IPR016534">
    <property type="entry name" value="VPS16"/>
</dbReference>
<keyword evidence="3" id="KW-0813">Transport</keyword>
<dbReference type="InterPro" id="IPR038132">
    <property type="entry name" value="Vps16_C_sf"/>
</dbReference>
<dbReference type="InterPro" id="IPR006925">
    <property type="entry name" value="Vps16_C"/>
</dbReference>
<evidence type="ECO:0000313" key="7">
    <source>
        <dbReference type="EMBL" id="CAF2185687.1"/>
    </source>
</evidence>
<evidence type="ECO:0000313" key="6">
    <source>
        <dbReference type="EMBL" id="CAF1328367.1"/>
    </source>
</evidence>
<accession>A0A815FLA6</accession>
<dbReference type="PANTHER" id="PTHR12811">
    <property type="entry name" value="VACUOLAR PROTEIN SORTING VPS16"/>
    <property type="match status" value="1"/>
</dbReference>
<dbReference type="GO" id="GO:0006886">
    <property type="term" value="P:intracellular protein transport"/>
    <property type="evidence" value="ECO:0007669"/>
    <property type="project" value="InterPro"/>
</dbReference>
<comment type="subcellular location">
    <subcellularLocation>
        <location evidence="3">Late endosome membrane</location>
        <topology evidence="3">Peripheral membrane protein</topology>
        <orientation evidence="3">Cytoplasmic side</orientation>
    </subcellularLocation>
    <subcellularLocation>
        <location evidence="3">Lysosome membrane</location>
        <topology evidence="3">Peripheral membrane protein</topology>
        <orientation evidence="3">Cytoplasmic side</orientation>
    </subcellularLocation>
    <text evidence="3">Cytoplasmic, peripheral membrane protein associated with late endosomes/lysosomes.</text>
</comment>
<dbReference type="PIRSF" id="PIRSF007949">
    <property type="entry name" value="VPS16"/>
    <property type="match status" value="1"/>
</dbReference>
<dbReference type="Pfam" id="PF04840">
    <property type="entry name" value="Vps16_C"/>
    <property type="match status" value="1"/>
</dbReference>
<dbReference type="GO" id="GO:0005765">
    <property type="term" value="C:lysosomal membrane"/>
    <property type="evidence" value="ECO:0007669"/>
    <property type="project" value="UniProtKB-SubCell"/>
</dbReference>
<evidence type="ECO:0000256" key="3">
    <source>
        <dbReference type="PIRNR" id="PIRNR007949"/>
    </source>
</evidence>
<dbReference type="GO" id="GO:0042144">
    <property type="term" value="P:vacuole fusion, non-autophagic"/>
    <property type="evidence" value="ECO:0007669"/>
    <property type="project" value="TreeGrafter"/>
</dbReference>
<sequence>MNEQMANATTSWRIFDEITYKKTETSPITDYSIRFRDPSSPTGATRKHFVAMAPCGGPMAFVYKTSGIGSNDTVKYTIAIQNLPKHNDKFKEFGRGVVVFVDWTINEDLLLVTEDGKYHIIDIFHYNTSNDKSITLSESVSTISSACAFKTNQGTGVVALRKNQEGFVLVKNVYSPIIQTIALNVDTRSVVSAWCVLDHADITLAYAYDNYIVTCSASASRREPQAIPGITDTIVKLVSSSDYKYVAMLKDNGDVLVGLKDNIGQAQAFTVKYSNSNDKNKITDIAWCASDTVIGIRSISKAWYDLLIIDGKNLQPMTEKSREAISHDTLCYTSPVWLSTEIDGIRIISGRTLDFFQRLPQEIFNIFAILSTSPGAKLFSAYMDYKYENQMAEMLLNELKSSGATNGLEEAVKQCIAAASNENDPSIQKLLLKAALFGRSFLCVNLNNPKISMRPTVTVINDLCTNVIRDLRLINNLQHINISMPLTFKQFELIGTSILIDRLLRRNLHEFATSVTKLLRMPAEEGENRILVQWAVQQLVNPSNTNEEAIANAIKAHLGNVPGIPFIDIVKEAFKLKKFIVVRRLLDVKVSLRDQIDMLLMLNDKEEALQKALSSGDTDLALFVLMRIKSSESLSDYMLRLQRSKSLPLTLHLQCLEELERNNFHSELIKKNPDERERIAYSHIIQRFTTALTIPDQKVELNSASKLFREAKNDTVAQLIDEETRLIIKQDELEKKLYNVQLKGLSLVDTLETLLINYEKDADTLRKDFNLNDKRYWWIKIQAYAKKNAWVQLLEFGKKPPSPIGYEPFIDVCIRSQRLDEARRFLDRSIYSLKLDEERLPFMFAKVQMADEAINSAIKLKSMEALHFIEAKCQLSEANSTRIRQAREKIQEYDDNPLKNVFKIFNRGNRADE</sequence>
<organism evidence="6 8">
    <name type="scientific">Rotaria magnacalcarata</name>
    <dbReference type="NCBI Taxonomy" id="392030"/>
    <lineage>
        <taxon>Eukaryota</taxon>
        <taxon>Metazoa</taxon>
        <taxon>Spiralia</taxon>
        <taxon>Gnathifera</taxon>
        <taxon>Rotifera</taxon>
        <taxon>Eurotatoria</taxon>
        <taxon>Bdelloidea</taxon>
        <taxon>Philodinida</taxon>
        <taxon>Philodinidae</taxon>
        <taxon>Rotaria</taxon>
    </lineage>
</organism>
<dbReference type="GO" id="GO:0016197">
    <property type="term" value="P:endosomal transport"/>
    <property type="evidence" value="ECO:0007669"/>
    <property type="project" value="TreeGrafter"/>
</dbReference>
<dbReference type="GO" id="GO:0031902">
    <property type="term" value="C:late endosome membrane"/>
    <property type="evidence" value="ECO:0007669"/>
    <property type="project" value="UniProtKB-SubCell"/>
</dbReference>
<keyword evidence="3" id="KW-0458">Lysosome</keyword>
<dbReference type="GO" id="GO:0003779">
    <property type="term" value="F:actin binding"/>
    <property type="evidence" value="ECO:0007669"/>
    <property type="project" value="TreeGrafter"/>
</dbReference>
<feature type="domain" description="Vps16 C-terminal" evidence="4">
    <location>
        <begin position="565"/>
        <end position="880"/>
    </location>
</feature>
<dbReference type="EMBL" id="CAJNOW010001743">
    <property type="protein sequence ID" value="CAF1328367.1"/>
    <property type="molecule type" value="Genomic_DNA"/>
</dbReference>
<comment type="caution">
    <text evidence="6">The sequence shown here is derived from an EMBL/GenBank/DDBJ whole genome shotgun (WGS) entry which is preliminary data.</text>
</comment>
<reference evidence="6" key="1">
    <citation type="submission" date="2021-02" db="EMBL/GenBank/DDBJ databases">
        <authorList>
            <person name="Nowell W R."/>
        </authorList>
    </citation>
    <scope>NUCLEOTIDE SEQUENCE</scope>
</reference>
<proteinExistence type="inferred from homology"/>
<protein>
    <recommendedName>
        <fullName evidence="2 3">Vacuolar protein sorting-associated protein 16 homolog</fullName>
    </recommendedName>
</protein>
<keyword evidence="3" id="KW-0967">Endosome</keyword>